<dbReference type="HOGENOM" id="CLU_160672_1_0_9"/>
<dbReference type="GO" id="GO:0043093">
    <property type="term" value="P:FtsZ-dependent cytokinesis"/>
    <property type="evidence" value="ECO:0007669"/>
    <property type="project" value="UniProtKB-UniRule"/>
</dbReference>
<keyword evidence="5 7" id="KW-0472">Membrane</keyword>
<dbReference type="GO" id="GO:0005886">
    <property type="term" value="C:plasma membrane"/>
    <property type="evidence" value="ECO:0007669"/>
    <property type="project" value="UniProtKB-SubCell"/>
</dbReference>
<comment type="function">
    <text evidence="7">Essential cell division protein.</text>
</comment>
<evidence type="ECO:0000256" key="10">
    <source>
        <dbReference type="SAM" id="MobiDB-lite"/>
    </source>
</evidence>
<evidence type="ECO:0000256" key="8">
    <source>
        <dbReference type="NCBIfam" id="TIGR02209"/>
    </source>
</evidence>
<gene>
    <name evidence="7 11" type="primary">ftsL</name>
    <name evidence="11" type="ordered locus">LCA_0744</name>
</gene>
<reference evidence="12" key="1">
    <citation type="journal article" date="2005" name="Nat. Biotechnol.">
        <title>The complete genome sequence of the meat-borne lactic acid bacterium Lactobacillus sakei 23K.</title>
        <authorList>
            <person name="Chaillou S."/>
            <person name="Champomier-Verges M.-C."/>
            <person name="Cornet M."/>
            <person name="Crutz-Le Coq A.-M."/>
            <person name="Dudez A.-M."/>
            <person name="Martin V."/>
            <person name="Beaufils S."/>
            <person name="Darbon-Rongere E."/>
            <person name="Bossy R."/>
            <person name="Loux V."/>
            <person name="Zagorec M."/>
        </authorList>
    </citation>
    <scope>NUCLEOTIDE SEQUENCE [LARGE SCALE GENOMIC DNA]</scope>
    <source>
        <strain evidence="12">23K</strain>
    </source>
</reference>
<evidence type="ECO:0000256" key="3">
    <source>
        <dbReference type="ARBA" id="ARBA00022692"/>
    </source>
</evidence>
<evidence type="ECO:0000313" key="11">
    <source>
        <dbReference type="EMBL" id="CAI55048.1"/>
    </source>
</evidence>
<keyword evidence="1 7" id="KW-1003">Cell membrane</keyword>
<evidence type="ECO:0000256" key="4">
    <source>
        <dbReference type="ARBA" id="ARBA00022989"/>
    </source>
</evidence>
<dbReference type="Proteomes" id="UP000002707">
    <property type="component" value="Chromosome"/>
</dbReference>
<evidence type="ECO:0000256" key="9">
    <source>
        <dbReference type="SAM" id="Coils"/>
    </source>
</evidence>
<evidence type="ECO:0000256" key="6">
    <source>
        <dbReference type="ARBA" id="ARBA00023306"/>
    </source>
</evidence>
<keyword evidence="3 7" id="KW-0812">Transmembrane</keyword>
<protein>
    <recommendedName>
        <fullName evidence="7 8">Cell division protein FtsL</fullName>
    </recommendedName>
</protein>
<evidence type="ECO:0000256" key="5">
    <source>
        <dbReference type="ARBA" id="ARBA00023136"/>
    </source>
</evidence>
<proteinExistence type="inferred from homology"/>
<feature type="region of interest" description="Disordered" evidence="10">
    <location>
        <begin position="1"/>
        <end position="32"/>
    </location>
</feature>
<dbReference type="KEGG" id="lsa:LCA_0744"/>
<dbReference type="AlphaFoldDB" id="Q38XN2"/>
<keyword evidence="2 7" id="KW-0132">Cell division</keyword>
<dbReference type="eggNOG" id="COG4839">
    <property type="taxonomic scope" value="Bacteria"/>
</dbReference>
<comment type="subcellular location">
    <subcellularLocation>
        <location evidence="7">Cell membrane</location>
        <topology evidence="7">Single-pass type II membrane protein</topology>
    </subcellularLocation>
    <text evidence="7">Localizes to the division septum where it forms a ring structure.</text>
</comment>
<feature type="transmembrane region" description="Helical" evidence="7">
    <location>
        <begin position="45"/>
        <end position="63"/>
    </location>
</feature>
<dbReference type="STRING" id="314315.LCA_0744"/>
<dbReference type="NCBIfam" id="TIGR02209">
    <property type="entry name" value="ftsL_broad"/>
    <property type="match status" value="1"/>
</dbReference>
<feature type="compositionally biased region" description="Polar residues" evidence="10">
    <location>
        <begin position="8"/>
        <end position="32"/>
    </location>
</feature>
<comment type="similarity">
    <text evidence="7">Belongs to the FtsL family.</text>
</comment>
<name>Q38XN2_LATSS</name>
<dbReference type="EMBL" id="CR936503">
    <property type="protein sequence ID" value="CAI55048.1"/>
    <property type="molecule type" value="Genomic_DNA"/>
</dbReference>
<dbReference type="InterPro" id="IPR011922">
    <property type="entry name" value="Cell_div_FtsL"/>
</dbReference>
<keyword evidence="6 7" id="KW-0131">Cell cycle</keyword>
<evidence type="ECO:0000256" key="2">
    <source>
        <dbReference type="ARBA" id="ARBA00022618"/>
    </source>
</evidence>
<organism evidence="11 12">
    <name type="scientific">Latilactobacillus sakei subsp. sakei (strain 23K)</name>
    <name type="common">Lactobacillus sakei subsp. sakei</name>
    <dbReference type="NCBI Taxonomy" id="314315"/>
    <lineage>
        <taxon>Bacteria</taxon>
        <taxon>Bacillati</taxon>
        <taxon>Bacillota</taxon>
        <taxon>Bacilli</taxon>
        <taxon>Lactobacillales</taxon>
        <taxon>Lactobacillaceae</taxon>
        <taxon>Latilactobacillus</taxon>
    </lineage>
</organism>
<keyword evidence="12" id="KW-1185">Reference proteome</keyword>
<evidence type="ECO:0000256" key="7">
    <source>
        <dbReference type="HAMAP-Rule" id="MF_00910"/>
    </source>
</evidence>
<keyword evidence="4 7" id="KW-1133">Transmembrane helix</keyword>
<feature type="coiled-coil region" evidence="9">
    <location>
        <begin position="68"/>
        <end position="102"/>
    </location>
</feature>
<accession>Q38XN2</accession>
<keyword evidence="9" id="KW-0175">Coiled coil</keyword>
<evidence type="ECO:0000313" key="12">
    <source>
        <dbReference type="Proteomes" id="UP000002707"/>
    </source>
</evidence>
<dbReference type="GO" id="GO:0032153">
    <property type="term" value="C:cell division site"/>
    <property type="evidence" value="ECO:0007669"/>
    <property type="project" value="UniProtKB-UniRule"/>
</dbReference>
<evidence type="ECO:0000256" key="1">
    <source>
        <dbReference type="ARBA" id="ARBA00022475"/>
    </source>
</evidence>
<dbReference type="HAMAP" id="MF_00910">
    <property type="entry name" value="FtsL"/>
    <property type="match status" value="1"/>
</dbReference>
<sequence length="126" mass="13911">MIMMATNAARQLTTPESIPSQVQEPARQSAQQTTQKVAYSTLEKLAVTVIGIAFFAMLVSLLSTKIAVVNAQRTLENTTQDMSQTRAKNNDLKQEIGELTSSDRLDAFAKKNNLKLNENNIRNVAK</sequence>